<sequence>MKKRNHGSRALRSLLGGVWLEEYRGRHYTKQASVSASFCPTLPAPVRKEKAFVAVKSHKRLKLRHEALATDPPAVDLLDQFLETDVMRLGEDETFDAIRYWNDRYYTQPDLARMALDALAVLRVRAAIQQRQDAAFRPAVEA</sequence>
<comment type="caution">
    <text evidence="1">The sequence shown here is derived from an EMBL/GenBank/DDBJ whole genome shotgun (WGS) entry which is preliminary data.</text>
</comment>
<gene>
    <name evidence="1" type="ORF">BFJ63_vAg17148</name>
</gene>
<dbReference type="EMBL" id="MQTW01000469">
    <property type="protein sequence ID" value="RYC79974.1"/>
    <property type="molecule type" value="Genomic_DNA"/>
</dbReference>
<dbReference type="AlphaFoldDB" id="A0A4Q2V0F7"/>
<evidence type="ECO:0000313" key="2">
    <source>
        <dbReference type="Proteomes" id="UP000290540"/>
    </source>
</evidence>
<organism evidence="1 2">
    <name type="scientific">Fusarium oxysporum f. sp. narcissi</name>
    <dbReference type="NCBI Taxonomy" id="451672"/>
    <lineage>
        <taxon>Eukaryota</taxon>
        <taxon>Fungi</taxon>
        <taxon>Dikarya</taxon>
        <taxon>Ascomycota</taxon>
        <taxon>Pezizomycotina</taxon>
        <taxon>Sordariomycetes</taxon>
        <taxon>Hypocreomycetidae</taxon>
        <taxon>Hypocreales</taxon>
        <taxon>Nectriaceae</taxon>
        <taxon>Fusarium</taxon>
        <taxon>Fusarium oxysporum species complex</taxon>
    </lineage>
</organism>
<protein>
    <submittedName>
        <fullName evidence="1">Uncharacterized protein</fullName>
    </submittedName>
</protein>
<dbReference type="Proteomes" id="UP000290540">
    <property type="component" value="Unassembled WGS sequence"/>
</dbReference>
<proteinExistence type="predicted"/>
<name>A0A4Q2V0F7_FUSOX</name>
<accession>A0A4Q2V0F7</accession>
<reference evidence="1 2" key="1">
    <citation type="submission" date="2016-12" db="EMBL/GenBank/DDBJ databases">
        <title>Draft genome sequence of Fusarium oxysporum causing rot on Narcissus.</title>
        <authorList>
            <person name="Armitage A.D."/>
            <person name="Taylor A."/>
            <person name="Clarkson J.P."/>
            <person name="Harrison R.J."/>
            <person name="Jackson A.C."/>
        </authorList>
    </citation>
    <scope>NUCLEOTIDE SEQUENCE [LARGE SCALE GENOMIC DNA]</scope>
    <source>
        <strain evidence="1 2">N139</strain>
    </source>
</reference>
<evidence type="ECO:0000313" key="1">
    <source>
        <dbReference type="EMBL" id="RYC79974.1"/>
    </source>
</evidence>